<dbReference type="InterPro" id="IPR051474">
    <property type="entry name" value="Anti-sigma-K/W_factor"/>
</dbReference>
<gene>
    <name evidence="4" type="ORF">J4050_05710</name>
</gene>
<keyword evidence="1" id="KW-0175">Coiled coil</keyword>
<dbReference type="PANTHER" id="PTHR37461">
    <property type="entry name" value="ANTI-SIGMA-K FACTOR RSKA"/>
    <property type="match status" value="1"/>
</dbReference>
<reference evidence="4 5" key="1">
    <citation type="submission" date="2021-03" db="EMBL/GenBank/DDBJ databases">
        <title>Winogradskyella sp. nov., isolated from costal sediment.</title>
        <authorList>
            <person name="Gao C."/>
        </authorList>
    </citation>
    <scope>NUCLEOTIDE SEQUENCE [LARGE SCALE GENOMIC DNA]</scope>
    <source>
        <strain evidence="4 5">DF17</strain>
    </source>
</reference>
<dbReference type="RefSeq" id="WP_208153163.1">
    <property type="nucleotide sequence ID" value="NZ_JAGEVF010000003.1"/>
</dbReference>
<organism evidence="4 5">
    <name type="scientific">Winogradskyella pelagia</name>
    <dbReference type="NCBI Taxonomy" id="2819984"/>
    <lineage>
        <taxon>Bacteria</taxon>
        <taxon>Pseudomonadati</taxon>
        <taxon>Bacteroidota</taxon>
        <taxon>Flavobacteriia</taxon>
        <taxon>Flavobacteriales</taxon>
        <taxon>Flavobacteriaceae</taxon>
        <taxon>Winogradskyella</taxon>
    </lineage>
</organism>
<protein>
    <submittedName>
        <fullName evidence="4">Anti-sigma factor</fullName>
    </submittedName>
</protein>
<accession>A0ABS3T0G4</accession>
<dbReference type="Proteomes" id="UP000676776">
    <property type="component" value="Unassembled WGS sequence"/>
</dbReference>
<evidence type="ECO:0000313" key="4">
    <source>
        <dbReference type="EMBL" id="MBO3116234.1"/>
    </source>
</evidence>
<dbReference type="PANTHER" id="PTHR37461:SF1">
    <property type="entry name" value="ANTI-SIGMA-K FACTOR RSKA"/>
    <property type="match status" value="1"/>
</dbReference>
<dbReference type="InterPro" id="IPR018764">
    <property type="entry name" value="RskA_C"/>
</dbReference>
<evidence type="ECO:0000256" key="1">
    <source>
        <dbReference type="SAM" id="Coils"/>
    </source>
</evidence>
<evidence type="ECO:0000313" key="5">
    <source>
        <dbReference type="Proteomes" id="UP000676776"/>
    </source>
</evidence>
<dbReference type="EMBL" id="JAGEVF010000003">
    <property type="protein sequence ID" value="MBO3116234.1"/>
    <property type="molecule type" value="Genomic_DNA"/>
</dbReference>
<comment type="caution">
    <text evidence="4">The sequence shown here is derived from an EMBL/GenBank/DDBJ whole genome shotgun (WGS) entry which is preliminary data.</text>
</comment>
<keyword evidence="2" id="KW-1133">Transmembrane helix</keyword>
<feature type="coiled-coil region" evidence="1">
    <location>
        <begin position="119"/>
        <end position="146"/>
    </location>
</feature>
<keyword evidence="2" id="KW-0472">Membrane</keyword>
<evidence type="ECO:0000259" key="3">
    <source>
        <dbReference type="Pfam" id="PF10099"/>
    </source>
</evidence>
<keyword evidence="2" id="KW-0812">Transmembrane</keyword>
<feature type="domain" description="Anti-sigma K factor RskA C-terminal" evidence="3">
    <location>
        <begin position="110"/>
        <end position="253"/>
    </location>
</feature>
<name>A0ABS3T0G4_9FLAO</name>
<sequence length="263" mass="29764">MMMGDKKNIIEDGILEQYILGELHPSDEKYIEQVLASDKELKAHFDILEADFEKLGFENAITPPKSVKDNLIKDIRQSKSSLQNEKAFPSSNSFKFYFGIAASFAGLLLVSSIWLYSQLNKLESDFQTVQTDKKELNSKLDQLSKTYKESSEFYAVLSHPETKQYVLEGNDLMPDGKLVSYVNHNIKSVVINTEGLPELDADHDYQMWADVDGEMINMGIIDKTQPLLAMNYINHSESLNITVEPSGGSEHPTVERLVTNIYL</sequence>
<feature type="transmembrane region" description="Helical" evidence="2">
    <location>
        <begin position="96"/>
        <end position="116"/>
    </location>
</feature>
<dbReference type="Pfam" id="PF10099">
    <property type="entry name" value="RskA_C"/>
    <property type="match status" value="1"/>
</dbReference>
<evidence type="ECO:0000256" key="2">
    <source>
        <dbReference type="SAM" id="Phobius"/>
    </source>
</evidence>
<proteinExistence type="predicted"/>
<keyword evidence="5" id="KW-1185">Reference proteome</keyword>